<protein>
    <submittedName>
        <fullName evidence="2">Uncharacterized protein</fullName>
    </submittedName>
</protein>
<dbReference type="AlphaFoldDB" id="A0A817AAB1"/>
<comment type="caution">
    <text evidence="2">The sequence shown here is derived from an EMBL/GenBank/DDBJ whole genome shotgun (WGS) entry which is preliminary data.</text>
</comment>
<evidence type="ECO:0000313" key="3">
    <source>
        <dbReference type="EMBL" id="CAF4452141.1"/>
    </source>
</evidence>
<reference evidence="2" key="1">
    <citation type="submission" date="2021-02" db="EMBL/GenBank/DDBJ databases">
        <authorList>
            <person name="Nowell W R."/>
        </authorList>
    </citation>
    <scope>NUCLEOTIDE SEQUENCE</scope>
</reference>
<accession>A0A817AAB1</accession>
<keyword evidence="1" id="KW-0175">Coiled coil</keyword>
<evidence type="ECO:0000313" key="2">
    <source>
        <dbReference type="EMBL" id="CAF2234922.1"/>
    </source>
</evidence>
<feature type="coiled-coil region" evidence="1">
    <location>
        <begin position="182"/>
        <end position="209"/>
    </location>
</feature>
<sequence length="433" mass="51664">VILDDFDLTIHFNQLSTVTIQLLRPLLTFKDRLMSYKMLTDPDFLQIKQQYLQDTYTDYNINTSLLKSFDRIQSFPIRSTRNHMRKLVERFINDVDKQSTIIRTIQHYGTLLEWIRIRWIFDDYLTNSIRNLLQKNVSITQYFIIECELKFSCLELIRKISKTIENTVRNLPIESSTLDNQYVQKTNELQSLLNTISNVQKELELVKTSLDKQSNMDKNQNFFVESSQYSNTTLIRDGDVFRSECHELEVQRSNFEKNLIQLNSQLSQVSKDFEQIQGQRDKILTKAIEAKQQFQISMIEIFESNSYKFIRKYFEEPDENELHRLIQYLRQSRSNRTLINSDGSLDVRATFETQFGRELIAHENILRSPMIFFICGFFFLSNFDHRMRIYIISRWDQLFMDNKVDIRTLNDENILLFYCPNQHPYDCAFLKGG</sequence>
<feature type="non-terminal residue" evidence="2">
    <location>
        <position position="1"/>
    </location>
</feature>
<evidence type="ECO:0000313" key="4">
    <source>
        <dbReference type="Proteomes" id="UP000663856"/>
    </source>
</evidence>
<evidence type="ECO:0000313" key="5">
    <source>
        <dbReference type="Proteomes" id="UP000663866"/>
    </source>
</evidence>
<name>A0A817AAB1_9BILA</name>
<evidence type="ECO:0000256" key="1">
    <source>
        <dbReference type="SAM" id="Coils"/>
    </source>
</evidence>
<dbReference type="EMBL" id="CAJOBG010046448">
    <property type="protein sequence ID" value="CAF4452141.1"/>
    <property type="molecule type" value="Genomic_DNA"/>
</dbReference>
<proteinExistence type="predicted"/>
<gene>
    <name evidence="3" type="ORF">OVN521_LOCUS37939</name>
    <name evidence="2" type="ORF">WKI299_LOCUS36213</name>
</gene>
<dbReference type="Proteomes" id="UP000663866">
    <property type="component" value="Unassembled WGS sequence"/>
</dbReference>
<dbReference type="Proteomes" id="UP000663856">
    <property type="component" value="Unassembled WGS sequence"/>
</dbReference>
<dbReference type="EMBL" id="CAJNRF010017642">
    <property type="protein sequence ID" value="CAF2234922.1"/>
    <property type="molecule type" value="Genomic_DNA"/>
</dbReference>
<organism evidence="2 4">
    <name type="scientific">Rotaria magnacalcarata</name>
    <dbReference type="NCBI Taxonomy" id="392030"/>
    <lineage>
        <taxon>Eukaryota</taxon>
        <taxon>Metazoa</taxon>
        <taxon>Spiralia</taxon>
        <taxon>Gnathifera</taxon>
        <taxon>Rotifera</taxon>
        <taxon>Eurotatoria</taxon>
        <taxon>Bdelloidea</taxon>
        <taxon>Philodinida</taxon>
        <taxon>Philodinidae</taxon>
        <taxon>Rotaria</taxon>
    </lineage>
</organism>
<feature type="coiled-coil region" evidence="1">
    <location>
        <begin position="245"/>
        <end position="272"/>
    </location>
</feature>
<feature type="non-terminal residue" evidence="2">
    <location>
        <position position="433"/>
    </location>
</feature>
<keyword evidence="5" id="KW-1185">Reference proteome</keyword>